<dbReference type="CDD" id="cd01791">
    <property type="entry name" value="Ubl_UBL5"/>
    <property type="match status" value="1"/>
</dbReference>
<dbReference type="InterPro" id="IPR041147">
    <property type="entry name" value="GH38_C"/>
</dbReference>
<keyword evidence="6" id="KW-0833">Ubl conjugation pathway</keyword>
<protein>
    <recommendedName>
        <fullName evidence="4">Ubiquitin-like protein 5</fullName>
        <ecNumber evidence="3">3.2.1.24</ecNumber>
    </recommendedName>
</protein>
<dbReference type="SMART" id="SM00872">
    <property type="entry name" value="Alpha-mann_mid"/>
    <property type="match status" value="1"/>
</dbReference>
<dbReference type="Gene3D" id="3.20.110.10">
    <property type="entry name" value="Glycoside hydrolase 38, N terminal domain"/>
    <property type="match status" value="1"/>
</dbReference>
<evidence type="ECO:0000313" key="11">
    <source>
        <dbReference type="Proteomes" id="UP000054995"/>
    </source>
</evidence>
<dbReference type="Proteomes" id="UP000054995">
    <property type="component" value="Unassembled WGS sequence"/>
</dbReference>
<dbReference type="FunFam" id="3.10.20.90:FF:000052">
    <property type="entry name" value="Ubiquitin-like protein 5"/>
    <property type="match status" value="1"/>
</dbReference>
<dbReference type="Pfam" id="PF22907">
    <property type="entry name" value="Ams1-like_1st"/>
    <property type="match status" value="1"/>
</dbReference>
<dbReference type="GO" id="GO:0009313">
    <property type="term" value="P:oligosaccharide catabolic process"/>
    <property type="evidence" value="ECO:0007669"/>
    <property type="project" value="TreeGrafter"/>
</dbReference>
<dbReference type="SUPFAM" id="SSF88713">
    <property type="entry name" value="Glycoside hydrolase/deacetylase"/>
    <property type="match status" value="1"/>
</dbReference>
<keyword evidence="11" id="KW-1185">Reference proteome</keyword>
<feature type="domain" description="Glycoside hydrolase family 38 central" evidence="9">
    <location>
        <begin position="603"/>
        <end position="680"/>
    </location>
</feature>
<evidence type="ECO:0000256" key="2">
    <source>
        <dbReference type="ARBA" id="ARBA00009792"/>
    </source>
</evidence>
<dbReference type="InterPro" id="IPR027291">
    <property type="entry name" value="Glyco_hydro_38_N_sf"/>
</dbReference>
<evidence type="ECO:0000256" key="1">
    <source>
        <dbReference type="ARBA" id="ARBA00000365"/>
    </source>
</evidence>
<dbReference type="OrthoDB" id="10261055at2759"/>
<evidence type="ECO:0000256" key="7">
    <source>
        <dbReference type="ARBA" id="ARBA00022801"/>
    </source>
</evidence>
<evidence type="ECO:0000256" key="8">
    <source>
        <dbReference type="ARBA" id="ARBA00023295"/>
    </source>
</evidence>
<dbReference type="InterPro" id="IPR015341">
    <property type="entry name" value="Glyco_hydro_38_cen"/>
</dbReference>
<comment type="caution">
    <text evidence="10">The sequence shown here is derived from an EMBL/GenBank/DDBJ whole genome shotgun (WGS) entry which is preliminary data.</text>
</comment>
<comment type="similarity">
    <text evidence="2">Belongs to the glycosyl hydrolase 38 family.</text>
</comment>
<dbReference type="SUPFAM" id="SSF74650">
    <property type="entry name" value="Galactose mutarotase-like"/>
    <property type="match status" value="1"/>
</dbReference>
<dbReference type="FunFam" id="1.20.1270.50:FF:000004">
    <property type="entry name" value="alpha-mannosidase 2C1 isoform X1"/>
    <property type="match status" value="1"/>
</dbReference>
<sequence>MIEITCNDRLGKKVRIKCNTTDTIGDLKKLIAAQTGTRPEKIILKKWYTVYKDHITLDDYEIHDGFNFEFEYLEHTVNVLMAYVEASLFKNERTTRERAEKFVSKSYFTDCNLYGKIYGKTAPVKIFGCKIFGRAPFNEAMKEIEKFGEDVEVGFEMSPTWATYWFRITCKIPNNWIGEKVCFNWDSGSEVLVWNSNGTVSQGLSGDAGRTLYLLTNKVEPDQLEYIFYVEVACNTVFGAGSDDTIAPPNAFWKFFIKKAEIVVINEEAFQLYMDFDVLNGMISAMPTDSPERYKALYTANMMVNMASDLTKKSIMKAHALAEGFFCNKENNPLNFTVQVVGNCHIDTAWLWPYAETKRKCARAWSSTLRLMEEYPDLTFACSQALQMRWVQKFYPDLFAQIVKCVQEGRFVLVGGAWVEHDGCLPSGESFVRQLLYGQTYFKENFGVTCTEAWLPDTFGYSGQLPQIFASAGMRRFVTQKLSWNVVNKFPNSTFLWEGIDGTSVVAHLPPGNSYVMENTVSDVFKTMSNFQDKGRSETALLLFGKGDGGGGPEREMCERLVRSRRLPGCPAVKPTTPASFFEDVEANDMQNLLTWVGELYLEMHNGTYTTQAEVKRMNRKGEFLLRDCEMLAAIRFVLDSGSDVRSFCKEWLQLLQNQFHDVLPGTCIALAYVEANRMYEQLTNECENYLEESADGEFLMNTLGWDRRLITETDAYLVPAFSILRKRDAVCTIDDRVHAALIDGLIVMKNKFVQIAIDDKGRVVRLNLPDHCNVIAADRPGNQFTLFDDVPLYWDAWDVMDYHLETKRLLTNVTEPPTFGVSENGLTAWVEFALQISESSILKQRIVLKAHCPYVQFDNLVIWVEKHKFLKVEFPLSVRSQEATYEIQFGHLARPTHRNTSWDSARYEVPAQKWADLSMYGSGMALLNDCKYGYSCHKNVLVLSLLRSPKRPDPDADIGGHSFSYAIMPHRGQFQQAVHPDTVNVIQASYELNCPMRTLKAPFLENTTRDRFSLLSIENPAVILEAIKVSESGDRLLLRFYESFGGQAETTVTALAFRVKSCFTCNSLEIPDKPVPLNHSGTFSLQFGPFQIVSILIEIM</sequence>
<dbReference type="GO" id="GO:0006013">
    <property type="term" value="P:mannose metabolic process"/>
    <property type="evidence" value="ECO:0007669"/>
    <property type="project" value="InterPro"/>
</dbReference>
<dbReference type="InterPro" id="IPR011013">
    <property type="entry name" value="Gal_mutarotase_sf_dom"/>
</dbReference>
<comment type="catalytic activity">
    <reaction evidence="1">
        <text>Hydrolysis of terminal, non-reducing alpha-D-mannose residues in alpha-D-mannosides.</text>
        <dbReference type="EC" id="3.2.1.24"/>
    </reaction>
</comment>
<keyword evidence="7" id="KW-0378">Hydrolase</keyword>
<dbReference type="InterPro" id="IPR037094">
    <property type="entry name" value="Glyco_hydro_38_cen_sf"/>
</dbReference>
<dbReference type="Pfam" id="PF07748">
    <property type="entry name" value="Glyco_hydro_38C"/>
    <property type="match status" value="1"/>
</dbReference>
<dbReference type="AlphaFoldDB" id="A0A0V1FXF0"/>
<dbReference type="SUPFAM" id="SSF88688">
    <property type="entry name" value="Families 57/38 glycoside transferase middle domain"/>
    <property type="match status" value="1"/>
</dbReference>
<proteinExistence type="inferred from homology"/>
<dbReference type="Gene3D" id="2.70.98.30">
    <property type="entry name" value="Golgi alpha-mannosidase II, domain 4"/>
    <property type="match status" value="1"/>
</dbReference>
<evidence type="ECO:0000313" key="10">
    <source>
        <dbReference type="EMBL" id="KRY90003.1"/>
    </source>
</evidence>
<evidence type="ECO:0000256" key="6">
    <source>
        <dbReference type="ARBA" id="ARBA00022786"/>
    </source>
</evidence>
<dbReference type="InterPro" id="IPR054723">
    <property type="entry name" value="Ams1-like_N"/>
</dbReference>
<evidence type="ECO:0000256" key="5">
    <source>
        <dbReference type="ARBA" id="ARBA00022723"/>
    </source>
</evidence>
<evidence type="ECO:0000256" key="4">
    <source>
        <dbReference type="ARBA" id="ARBA00021360"/>
    </source>
</evidence>
<dbReference type="GO" id="GO:0046872">
    <property type="term" value="F:metal ion binding"/>
    <property type="evidence" value="ECO:0007669"/>
    <property type="project" value="UniProtKB-KW"/>
</dbReference>
<dbReference type="FunFam" id="2.70.98.30:FF:000001">
    <property type="entry name" value="alpha-mannosidase 2C1 isoform X2"/>
    <property type="match status" value="1"/>
</dbReference>
<accession>A0A0V1FXF0</accession>
<reference evidence="10 11" key="1">
    <citation type="submission" date="2015-01" db="EMBL/GenBank/DDBJ databases">
        <title>Evolution of Trichinella species and genotypes.</title>
        <authorList>
            <person name="Korhonen P.K."/>
            <person name="Edoardo P."/>
            <person name="Giuseppe L.R."/>
            <person name="Gasser R.B."/>
        </authorList>
    </citation>
    <scope>NUCLEOTIDE SEQUENCE [LARGE SCALE GENOMIC DNA]</scope>
    <source>
        <strain evidence="10">ISS470</strain>
    </source>
</reference>
<dbReference type="InterPro" id="IPR011682">
    <property type="entry name" value="Glyco_hydro_38_C"/>
</dbReference>
<dbReference type="GO" id="GO:0004559">
    <property type="term" value="F:alpha-mannosidase activity"/>
    <property type="evidence" value="ECO:0007669"/>
    <property type="project" value="UniProtKB-EC"/>
</dbReference>
<dbReference type="GO" id="GO:0030246">
    <property type="term" value="F:carbohydrate binding"/>
    <property type="evidence" value="ECO:0007669"/>
    <property type="project" value="InterPro"/>
</dbReference>
<dbReference type="InterPro" id="IPR000602">
    <property type="entry name" value="Glyco_hydro_38_N"/>
</dbReference>
<dbReference type="FunFam" id="3.20.110.10:FF:000002">
    <property type="entry name" value="alpha-mannosidase 2C1 isoform X1"/>
    <property type="match status" value="1"/>
</dbReference>
<dbReference type="SUPFAM" id="SSF54236">
    <property type="entry name" value="Ubiquitin-like"/>
    <property type="match status" value="1"/>
</dbReference>
<gene>
    <name evidence="10" type="primary">MAN2C1</name>
    <name evidence="10" type="ORF">T4D_15136</name>
</gene>
<dbReference type="EMBL" id="JYDT01000025">
    <property type="protein sequence ID" value="KRY90003.1"/>
    <property type="molecule type" value="Genomic_DNA"/>
</dbReference>
<evidence type="ECO:0000256" key="3">
    <source>
        <dbReference type="ARBA" id="ARBA00012752"/>
    </source>
</evidence>
<dbReference type="InterPro" id="IPR011330">
    <property type="entry name" value="Glyco_hydro/deAcase_b/a-brl"/>
</dbReference>
<organism evidence="10 11">
    <name type="scientific">Trichinella pseudospiralis</name>
    <name type="common">Parasitic roundworm</name>
    <dbReference type="NCBI Taxonomy" id="6337"/>
    <lineage>
        <taxon>Eukaryota</taxon>
        <taxon>Metazoa</taxon>
        <taxon>Ecdysozoa</taxon>
        <taxon>Nematoda</taxon>
        <taxon>Enoplea</taxon>
        <taxon>Dorylaimia</taxon>
        <taxon>Trichinellida</taxon>
        <taxon>Trichinellidae</taxon>
        <taxon>Trichinella</taxon>
    </lineage>
</organism>
<dbReference type="PANTHER" id="PTHR46017:SF1">
    <property type="entry name" value="ALPHA-MANNOSIDASE 2C1"/>
    <property type="match status" value="1"/>
</dbReference>
<keyword evidence="5" id="KW-0479">Metal-binding</keyword>
<dbReference type="EC" id="3.2.1.24" evidence="3"/>
<dbReference type="Pfam" id="PF01074">
    <property type="entry name" value="Glyco_hydro_38N"/>
    <property type="match status" value="1"/>
</dbReference>
<name>A0A0V1FXF0_TRIPS</name>
<dbReference type="Pfam" id="PF09261">
    <property type="entry name" value="Alpha-mann_mid"/>
    <property type="match status" value="1"/>
</dbReference>
<dbReference type="Pfam" id="PF17677">
    <property type="entry name" value="Glyco_hydro38C2"/>
    <property type="match status" value="1"/>
</dbReference>
<dbReference type="PANTHER" id="PTHR46017">
    <property type="entry name" value="ALPHA-MANNOSIDASE 2C1"/>
    <property type="match status" value="1"/>
</dbReference>
<dbReference type="InterPro" id="IPR029071">
    <property type="entry name" value="Ubiquitin-like_domsf"/>
</dbReference>
<evidence type="ECO:0000259" key="9">
    <source>
        <dbReference type="SMART" id="SM00872"/>
    </source>
</evidence>
<dbReference type="Gene3D" id="1.20.1270.50">
    <property type="entry name" value="Glycoside hydrolase family 38, central domain"/>
    <property type="match status" value="1"/>
</dbReference>
<keyword evidence="8" id="KW-0326">Glycosidase</keyword>
<dbReference type="Gene3D" id="3.10.20.90">
    <property type="entry name" value="Phosphatidylinositol 3-kinase Catalytic Subunit, Chain A, domain 1"/>
    <property type="match status" value="1"/>
</dbReference>
<dbReference type="InterPro" id="IPR028995">
    <property type="entry name" value="Glyco_hydro_57/38_cen_sf"/>
</dbReference>